<evidence type="ECO:0000313" key="1">
    <source>
        <dbReference type="EMBL" id="MCI71790.1"/>
    </source>
</evidence>
<name>A0A392UH58_9FABA</name>
<protein>
    <submittedName>
        <fullName evidence="1">Uncharacterized protein</fullName>
    </submittedName>
</protein>
<proteinExistence type="predicted"/>
<accession>A0A392UH58</accession>
<keyword evidence="2" id="KW-1185">Reference proteome</keyword>
<dbReference type="Proteomes" id="UP000265520">
    <property type="component" value="Unassembled WGS sequence"/>
</dbReference>
<reference evidence="1 2" key="1">
    <citation type="journal article" date="2018" name="Front. Plant Sci.">
        <title>Red Clover (Trifolium pratense) and Zigzag Clover (T. medium) - A Picture of Genomic Similarities and Differences.</title>
        <authorList>
            <person name="Dluhosova J."/>
            <person name="Istvanek J."/>
            <person name="Nedelnik J."/>
            <person name="Repkova J."/>
        </authorList>
    </citation>
    <scope>NUCLEOTIDE SEQUENCE [LARGE SCALE GENOMIC DNA]</scope>
    <source>
        <strain evidence="2">cv. 10/8</strain>
        <tissue evidence="1">Leaf</tissue>
    </source>
</reference>
<feature type="non-terminal residue" evidence="1">
    <location>
        <position position="38"/>
    </location>
</feature>
<comment type="caution">
    <text evidence="1">The sequence shown here is derived from an EMBL/GenBank/DDBJ whole genome shotgun (WGS) entry which is preliminary data.</text>
</comment>
<evidence type="ECO:0000313" key="2">
    <source>
        <dbReference type="Proteomes" id="UP000265520"/>
    </source>
</evidence>
<dbReference type="EMBL" id="LXQA010804042">
    <property type="protein sequence ID" value="MCI71790.1"/>
    <property type="molecule type" value="Genomic_DNA"/>
</dbReference>
<sequence>MTDSKYPSFRWAEEYVLGLFMLGLCSTVEEENFLSFLD</sequence>
<dbReference type="AlphaFoldDB" id="A0A392UH58"/>
<organism evidence="1 2">
    <name type="scientific">Trifolium medium</name>
    <dbReference type="NCBI Taxonomy" id="97028"/>
    <lineage>
        <taxon>Eukaryota</taxon>
        <taxon>Viridiplantae</taxon>
        <taxon>Streptophyta</taxon>
        <taxon>Embryophyta</taxon>
        <taxon>Tracheophyta</taxon>
        <taxon>Spermatophyta</taxon>
        <taxon>Magnoliopsida</taxon>
        <taxon>eudicotyledons</taxon>
        <taxon>Gunneridae</taxon>
        <taxon>Pentapetalae</taxon>
        <taxon>rosids</taxon>
        <taxon>fabids</taxon>
        <taxon>Fabales</taxon>
        <taxon>Fabaceae</taxon>
        <taxon>Papilionoideae</taxon>
        <taxon>50 kb inversion clade</taxon>
        <taxon>NPAAA clade</taxon>
        <taxon>Hologalegina</taxon>
        <taxon>IRL clade</taxon>
        <taxon>Trifolieae</taxon>
        <taxon>Trifolium</taxon>
    </lineage>
</organism>